<organism evidence="2 3">
    <name type="scientific">Agromyces bauzanensis</name>
    <dbReference type="NCBI Taxonomy" id="1308924"/>
    <lineage>
        <taxon>Bacteria</taxon>
        <taxon>Bacillati</taxon>
        <taxon>Actinomycetota</taxon>
        <taxon>Actinomycetes</taxon>
        <taxon>Micrococcales</taxon>
        <taxon>Microbacteriaceae</taxon>
        <taxon>Agromyces</taxon>
    </lineage>
</organism>
<dbReference type="Pfam" id="PF04230">
    <property type="entry name" value="PS_pyruv_trans"/>
    <property type="match status" value="1"/>
</dbReference>
<dbReference type="Proteomes" id="UP000636956">
    <property type="component" value="Unassembled WGS sequence"/>
</dbReference>
<dbReference type="RefSeq" id="WP_188744347.1">
    <property type="nucleotide sequence ID" value="NZ_BAABFW010000012.1"/>
</dbReference>
<dbReference type="AlphaFoldDB" id="A0A917UVY9"/>
<accession>A0A917UVY9</accession>
<evidence type="ECO:0000313" key="2">
    <source>
        <dbReference type="EMBL" id="GGJ90541.1"/>
    </source>
</evidence>
<dbReference type="EMBL" id="BMMD01000022">
    <property type="protein sequence ID" value="GGJ90541.1"/>
    <property type="molecule type" value="Genomic_DNA"/>
</dbReference>
<gene>
    <name evidence="2" type="ORF">GCM10011372_31340</name>
</gene>
<comment type="caution">
    <text evidence="2">The sequence shown here is derived from an EMBL/GenBank/DDBJ whole genome shotgun (WGS) entry which is preliminary data.</text>
</comment>
<protein>
    <recommendedName>
        <fullName evidence="1">Polysaccharide pyruvyl transferase domain-containing protein</fullName>
    </recommendedName>
</protein>
<evidence type="ECO:0000313" key="3">
    <source>
        <dbReference type="Proteomes" id="UP000636956"/>
    </source>
</evidence>
<name>A0A917UVY9_9MICO</name>
<evidence type="ECO:0000259" key="1">
    <source>
        <dbReference type="Pfam" id="PF04230"/>
    </source>
</evidence>
<dbReference type="InterPro" id="IPR007345">
    <property type="entry name" value="Polysacch_pyruvyl_Trfase"/>
</dbReference>
<proteinExistence type="predicted"/>
<keyword evidence="3" id="KW-1185">Reference proteome</keyword>
<reference evidence="2" key="2">
    <citation type="submission" date="2020-09" db="EMBL/GenBank/DDBJ databases">
        <authorList>
            <person name="Sun Q."/>
            <person name="Zhou Y."/>
        </authorList>
    </citation>
    <scope>NUCLEOTIDE SEQUENCE</scope>
    <source>
        <strain evidence="2">CGMCC 1.8984</strain>
    </source>
</reference>
<sequence>MSARTVGIATIDDDGNFGNRLQNYALQRALRDLGWQPETIRNRPGSWPRSTLLPRLVSELATDPRGLAARSQRRLLRETIVGPAFAGVRREAIAEFARSSITRSAETFDRSAPDRWADRYDKVIAGSDQLWNPAYRRAGGFDFLTFVEPAKRIAYAASFGIQSVPRYLRPRYAEWIAAIPHVSVREPRGAEIVGALTGRTVPVVVDPTLLVDRSVWDELITGAEVPARPYGVQFFLARAEGDEWLSKQHVDVPLIDLNNLSDATSARMSPGEFVAAIAHAEVVVTDSFHAAVFALRYRRRLLARRRHGSDDRVRALLRLHGLSSSADRSGSIEFDTDVDWTKAEANSERARAASSAFLARALGGAAR</sequence>
<reference evidence="2" key="1">
    <citation type="journal article" date="2014" name="Int. J. Syst. Evol. Microbiol.">
        <title>Complete genome sequence of Corynebacterium casei LMG S-19264T (=DSM 44701T), isolated from a smear-ripened cheese.</title>
        <authorList>
            <consortium name="US DOE Joint Genome Institute (JGI-PGF)"/>
            <person name="Walter F."/>
            <person name="Albersmeier A."/>
            <person name="Kalinowski J."/>
            <person name="Ruckert C."/>
        </authorList>
    </citation>
    <scope>NUCLEOTIDE SEQUENCE</scope>
    <source>
        <strain evidence="2">CGMCC 1.8984</strain>
    </source>
</reference>
<feature type="domain" description="Polysaccharide pyruvyl transferase" evidence="1">
    <location>
        <begin position="16"/>
        <end position="298"/>
    </location>
</feature>